<name>A0ABX5YFJ8_9PLAN</name>
<evidence type="ECO:0000313" key="2">
    <source>
        <dbReference type="Proteomes" id="UP000322887"/>
    </source>
</evidence>
<accession>A0ABX5YFJ8</accession>
<organism evidence="1 2">
    <name type="scientific">Gimesia maris</name>
    <dbReference type="NCBI Taxonomy" id="122"/>
    <lineage>
        <taxon>Bacteria</taxon>
        <taxon>Pseudomonadati</taxon>
        <taxon>Planctomycetota</taxon>
        <taxon>Planctomycetia</taxon>
        <taxon>Planctomycetales</taxon>
        <taxon>Planctomycetaceae</taxon>
        <taxon>Gimesia</taxon>
    </lineage>
</organism>
<protein>
    <submittedName>
        <fullName evidence="1">Uncharacterized protein</fullName>
    </submittedName>
</protein>
<proteinExistence type="predicted"/>
<gene>
    <name evidence="1" type="ORF">GmarT_03360</name>
</gene>
<dbReference type="EMBL" id="CP042910">
    <property type="protein sequence ID" value="QEG14501.1"/>
    <property type="molecule type" value="Genomic_DNA"/>
</dbReference>
<sequence length="194" mass="21338">MVGVLESGFISCSRKILGKGVGRSREMNDLMWRYLSIRARYLAVLRWCRDEGLRSAATRRHTFGTGADVASEYLEKSGCFAVKNANKWCVFQCTVNWARARHSLAFIARGAQRSSSFYAAGVRECAAAGGGSSVLQANADAGGSGNADRSRIAGKISRGSCRSEYFKRCESGCYSPKCCLRKSRLLLLDQRWPP</sequence>
<reference evidence="1 2" key="1">
    <citation type="submission" date="2019-08" db="EMBL/GenBank/DDBJ databases">
        <title>Deep-cultivation of Planctomycetes and their phenomic and genomic characterization uncovers novel biology.</title>
        <authorList>
            <person name="Wiegand S."/>
            <person name="Jogler M."/>
            <person name="Boedeker C."/>
            <person name="Pinto D."/>
            <person name="Vollmers J."/>
            <person name="Rivas-Marin E."/>
            <person name="Kohn T."/>
            <person name="Peeters S.H."/>
            <person name="Heuer A."/>
            <person name="Rast P."/>
            <person name="Oberbeckmann S."/>
            <person name="Bunk B."/>
            <person name="Jeske O."/>
            <person name="Meyerdierks A."/>
            <person name="Storesund J.E."/>
            <person name="Kallscheuer N."/>
            <person name="Luecker S."/>
            <person name="Lage O.M."/>
            <person name="Pohl T."/>
            <person name="Merkel B.J."/>
            <person name="Hornburger P."/>
            <person name="Mueller R.-W."/>
            <person name="Bruemmer F."/>
            <person name="Labrenz M."/>
            <person name="Spormann A.M."/>
            <person name="Op den Camp H."/>
            <person name="Overmann J."/>
            <person name="Amann R."/>
            <person name="Jetten M.S.M."/>
            <person name="Mascher T."/>
            <person name="Medema M.H."/>
            <person name="Devos D.P."/>
            <person name="Kaster A.-K."/>
            <person name="Ovreas L."/>
            <person name="Rohde M."/>
            <person name="Galperin M.Y."/>
            <person name="Jogler C."/>
        </authorList>
    </citation>
    <scope>NUCLEOTIDE SEQUENCE [LARGE SCALE GENOMIC DNA]</scope>
    <source>
        <strain evidence="1 2">DSM 8797</strain>
    </source>
</reference>
<keyword evidence="2" id="KW-1185">Reference proteome</keyword>
<evidence type="ECO:0000313" key="1">
    <source>
        <dbReference type="EMBL" id="QEG14501.1"/>
    </source>
</evidence>
<dbReference type="Proteomes" id="UP000322887">
    <property type="component" value="Chromosome"/>
</dbReference>